<dbReference type="Proteomes" id="UP000554482">
    <property type="component" value="Unassembled WGS sequence"/>
</dbReference>
<organism evidence="1 2">
    <name type="scientific">Thalictrum thalictroides</name>
    <name type="common">Rue-anemone</name>
    <name type="synonym">Anemone thalictroides</name>
    <dbReference type="NCBI Taxonomy" id="46969"/>
    <lineage>
        <taxon>Eukaryota</taxon>
        <taxon>Viridiplantae</taxon>
        <taxon>Streptophyta</taxon>
        <taxon>Embryophyta</taxon>
        <taxon>Tracheophyta</taxon>
        <taxon>Spermatophyta</taxon>
        <taxon>Magnoliopsida</taxon>
        <taxon>Ranunculales</taxon>
        <taxon>Ranunculaceae</taxon>
        <taxon>Thalictroideae</taxon>
        <taxon>Thalictrum</taxon>
    </lineage>
</organism>
<comment type="caution">
    <text evidence="1">The sequence shown here is derived from an EMBL/GenBank/DDBJ whole genome shotgun (WGS) entry which is preliminary data.</text>
</comment>
<dbReference type="AlphaFoldDB" id="A0A7J6VYK7"/>
<evidence type="ECO:0000313" key="1">
    <source>
        <dbReference type="EMBL" id="KAF5189422.1"/>
    </source>
</evidence>
<sequence length="76" mass="9041">MRQELEFHGFGIRDHRLSLVDPNPILSDQRMEQPKLNKVYDHMNSLNKWNLDSRVKTLLKDTGFDKLLEICGIIYR</sequence>
<name>A0A7J6VYK7_THATH</name>
<proteinExistence type="predicted"/>
<protein>
    <submittedName>
        <fullName evidence="1">Uncharacterized protein</fullName>
    </submittedName>
</protein>
<accession>A0A7J6VYK7</accession>
<keyword evidence="2" id="KW-1185">Reference proteome</keyword>
<reference evidence="1 2" key="1">
    <citation type="submission" date="2020-06" db="EMBL/GenBank/DDBJ databases">
        <title>Transcriptomic and genomic resources for Thalictrum thalictroides and T. hernandezii: Facilitating candidate gene discovery in an emerging model plant lineage.</title>
        <authorList>
            <person name="Arias T."/>
            <person name="Riano-Pachon D.M."/>
            <person name="Di Stilio V.S."/>
        </authorList>
    </citation>
    <scope>NUCLEOTIDE SEQUENCE [LARGE SCALE GENOMIC DNA]</scope>
    <source>
        <strain evidence="2">cv. WT478/WT964</strain>
        <tissue evidence="1">Leaves</tissue>
    </source>
</reference>
<evidence type="ECO:0000313" key="2">
    <source>
        <dbReference type="Proteomes" id="UP000554482"/>
    </source>
</evidence>
<gene>
    <name evidence="1" type="ORF">FRX31_020990</name>
</gene>
<dbReference type="EMBL" id="JABWDY010025492">
    <property type="protein sequence ID" value="KAF5189422.1"/>
    <property type="molecule type" value="Genomic_DNA"/>
</dbReference>